<comment type="caution">
    <text evidence="1">The sequence shown here is derived from an EMBL/GenBank/DDBJ whole genome shotgun (WGS) entry which is preliminary data.</text>
</comment>
<organism evidence="1 2">
    <name type="scientific">Bacillus cereus</name>
    <dbReference type="NCBI Taxonomy" id="1396"/>
    <lineage>
        <taxon>Bacteria</taxon>
        <taxon>Bacillati</taxon>
        <taxon>Bacillota</taxon>
        <taxon>Bacilli</taxon>
        <taxon>Bacillales</taxon>
        <taxon>Bacillaceae</taxon>
        <taxon>Bacillus</taxon>
        <taxon>Bacillus cereus group</taxon>
    </lineage>
</organism>
<reference evidence="1 2" key="1">
    <citation type="submission" date="2015-09" db="EMBL/GenBank/DDBJ databases">
        <title>Bacillus cereus food isolates.</title>
        <authorList>
            <person name="Boekhorst J."/>
        </authorList>
    </citation>
    <scope>NUCLEOTIDE SEQUENCE [LARGE SCALE GENOMIC DNA]</scope>
    <source>
        <strain evidence="1 2">B4088</strain>
    </source>
</reference>
<dbReference type="AlphaFoldDB" id="A0A164QCA3"/>
<evidence type="ECO:0000313" key="1">
    <source>
        <dbReference type="EMBL" id="KZD70950.1"/>
    </source>
</evidence>
<dbReference type="EMBL" id="LJKE01000022">
    <property type="protein sequence ID" value="KZD70950.1"/>
    <property type="molecule type" value="Genomic_DNA"/>
</dbReference>
<sequence length="87" mass="9938">MAELIKLETGAYDTGAKRIYAPYELKVKCPKCQHVTTVNYEQVPVATEQPAGVLFDVYEYCEECDKEIVLKMRFDITISLVDEKADE</sequence>
<proteinExistence type="predicted"/>
<protein>
    <submittedName>
        <fullName evidence="1">Uncharacterized protein</fullName>
    </submittedName>
</protein>
<dbReference type="Proteomes" id="UP000076482">
    <property type="component" value="Unassembled WGS sequence"/>
</dbReference>
<gene>
    <name evidence="1" type="ORF">B4088_1006</name>
</gene>
<accession>A0A164QCA3</accession>
<name>A0A164QCA3_BACCE</name>
<dbReference type="PATRIC" id="fig|1396.535.peg.4847"/>
<evidence type="ECO:0000313" key="2">
    <source>
        <dbReference type="Proteomes" id="UP000076482"/>
    </source>
</evidence>
<dbReference type="RefSeq" id="WP_063260168.1">
    <property type="nucleotide sequence ID" value="NZ_LJKE01000022.1"/>
</dbReference>